<evidence type="ECO:0000313" key="5">
    <source>
        <dbReference type="Proteomes" id="UP000196158"/>
    </source>
</evidence>
<gene>
    <name evidence="4" type="ORF">KASA_0N05588G</name>
</gene>
<dbReference type="GO" id="GO:0031415">
    <property type="term" value="C:NatA complex"/>
    <property type="evidence" value="ECO:0007669"/>
    <property type="project" value="TreeGrafter"/>
</dbReference>
<protein>
    <submittedName>
        <fullName evidence="4">Similar to Saccharomyces cerevisiae YOR253W NAT5 Subunit of the N-terminal acetyltransferase NatA (Nat1p, Ard1p, Nat5p)</fullName>
    </submittedName>
</protein>
<dbReference type="EMBL" id="FXLY01000005">
    <property type="protein sequence ID" value="SMN20559.1"/>
    <property type="molecule type" value="Genomic_DNA"/>
</dbReference>
<feature type="domain" description="N-acetyltransferase" evidence="3">
    <location>
        <begin position="6"/>
        <end position="166"/>
    </location>
</feature>
<dbReference type="Proteomes" id="UP000196158">
    <property type="component" value="Unassembled WGS sequence"/>
</dbReference>
<dbReference type="GO" id="GO:0016747">
    <property type="term" value="F:acyltransferase activity, transferring groups other than amino-acyl groups"/>
    <property type="evidence" value="ECO:0007669"/>
    <property type="project" value="InterPro"/>
</dbReference>
<keyword evidence="1 4" id="KW-0808">Transferase</keyword>
<dbReference type="PANTHER" id="PTHR42919:SF8">
    <property type="entry name" value="N-ALPHA-ACETYLTRANSFERASE 50"/>
    <property type="match status" value="1"/>
</dbReference>
<organism evidence="4 5">
    <name type="scientific">Maudiozyma saulgeensis</name>
    <dbReference type="NCBI Taxonomy" id="1789683"/>
    <lineage>
        <taxon>Eukaryota</taxon>
        <taxon>Fungi</taxon>
        <taxon>Dikarya</taxon>
        <taxon>Ascomycota</taxon>
        <taxon>Saccharomycotina</taxon>
        <taxon>Saccharomycetes</taxon>
        <taxon>Saccharomycetales</taxon>
        <taxon>Saccharomycetaceae</taxon>
        <taxon>Maudiozyma</taxon>
    </lineage>
</organism>
<accession>A0A1X7R4Z6</accession>
<dbReference type="STRING" id="1789683.A0A1X7R4Z6"/>
<dbReference type="InterPro" id="IPR000182">
    <property type="entry name" value="GNAT_dom"/>
</dbReference>
<dbReference type="GO" id="GO:0007064">
    <property type="term" value="P:mitotic sister chromatid cohesion"/>
    <property type="evidence" value="ECO:0007669"/>
    <property type="project" value="TreeGrafter"/>
</dbReference>
<sequence>MGRDLINLDNVYANNLGMLEKICMTVNPTIEFPAHYFDELFPKDTKKDTFFAQLAYYSEIPVGACKAKLYPKKKGDTYPKGVHIESMAVLDQYQNNQIETKFLNYIIEECKKHHQHNVYVHIPVNADKEIAWYKDNGFESEEEPLKELFKTTEGLIDGMLLKKHID</sequence>
<dbReference type="PANTHER" id="PTHR42919">
    <property type="entry name" value="N-ALPHA-ACETYLTRANSFERASE"/>
    <property type="match status" value="1"/>
</dbReference>
<dbReference type="SUPFAM" id="SSF55729">
    <property type="entry name" value="Acyl-CoA N-acyltransferases (Nat)"/>
    <property type="match status" value="1"/>
</dbReference>
<evidence type="ECO:0000313" key="4">
    <source>
        <dbReference type="EMBL" id="SMN20559.1"/>
    </source>
</evidence>
<reference evidence="4 5" key="1">
    <citation type="submission" date="2017-04" db="EMBL/GenBank/DDBJ databases">
        <authorList>
            <person name="Afonso C.L."/>
            <person name="Miller P.J."/>
            <person name="Scott M.A."/>
            <person name="Spackman E."/>
            <person name="Goraichik I."/>
            <person name="Dimitrov K.M."/>
            <person name="Suarez D.L."/>
            <person name="Swayne D.E."/>
        </authorList>
    </citation>
    <scope>NUCLEOTIDE SEQUENCE [LARGE SCALE GENOMIC DNA]</scope>
</reference>
<evidence type="ECO:0000256" key="1">
    <source>
        <dbReference type="ARBA" id="ARBA00022679"/>
    </source>
</evidence>
<dbReference type="Pfam" id="PF00583">
    <property type="entry name" value="Acetyltransf_1"/>
    <property type="match status" value="1"/>
</dbReference>
<dbReference type="Gene3D" id="3.40.630.30">
    <property type="match status" value="1"/>
</dbReference>
<dbReference type="PROSITE" id="PS51186">
    <property type="entry name" value="GNAT"/>
    <property type="match status" value="1"/>
</dbReference>
<dbReference type="AlphaFoldDB" id="A0A1X7R4Z6"/>
<keyword evidence="5" id="KW-1185">Reference proteome</keyword>
<dbReference type="InterPro" id="IPR016181">
    <property type="entry name" value="Acyl_CoA_acyltransferase"/>
</dbReference>
<evidence type="ECO:0000259" key="3">
    <source>
        <dbReference type="PROSITE" id="PS51186"/>
    </source>
</evidence>
<proteinExistence type="predicted"/>
<dbReference type="OrthoDB" id="47374at2759"/>
<keyword evidence="2" id="KW-0012">Acyltransferase</keyword>
<name>A0A1X7R4Z6_9SACH</name>
<evidence type="ECO:0000256" key="2">
    <source>
        <dbReference type="ARBA" id="ARBA00023315"/>
    </source>
</evidence>
<dbReference type="CDD" id="cd04301">
    <property type="entry name" value="NAT_SF"/>
    <property type="match status" value="1"/>
</dbReference>
<dbReference type="InterPro" id="IPR051556">
    <property type="entry name" value="N-term/lysine_N-AcTrnsfr"/>
</dbReference>